<gene>
    <name evidence="1" type="ORF">LCGC14_2067280</name>
</gene>
<feature type="non-terminal residue" evidence="1">
    <location>
        <position position="1"/>
    </location>
</feature>
<comment type="caution">
    <text evidence="1">The sequence shown here is derived from an EMBL/GenBank/DDBJ whole genome shotgun (WGS) entry which is preliminary data.</text>
</comment>
<accession>A0A0F9HGE7</accession>
<sequence>GDLIDHLVKLGRERILIIDVGGNTFPMTDDDINLWNPTDEESPVAVMTNNWLDSA</sequence>
<dbReference type="AlphaFoldDB" id="A0A0F9HGE7"/>
<evidence type="ECO:0000313" key="1">
    <source>
        <dbReference type="EMBL" id="KKL74192.1"/>
    </source>
</evidence>
<reference evidence="1" key="1">
    <citation type="journal article" date="2015" name="Nature">
        <title>Complex archaea that bridge the gap between prokaryotes and eukaryotes.</title>
        <authorList>
            <person name="Spang A."/>
            <person name="Saw J.H."/>
            <person name="Jorgensen S.L."/>
            <person name="Zaremba-Niedzwiedzka K."/>
            <person name="Martijn J."/>
            <person name="Lind A.E."/>
            <person name="van Eijk R."/>
            <person name="Schleper C."/>
            <person name="Guy L."/>
            <person name="Ettema T.J."/>
        </authorList>
    </citation>
    <scope>NUCLEOTIDE SEQUENCE</scope>
</reference>
<protein>
    <submittedName>
        <fullName evidence="1">Uncharacterized protein</fullName>
    </submittedName>
</protein>
<proteinExistence type="predicted"/>
<organism evidence="1">
    <name type="scientific">marine sediment metagenome</name>
    <dbReference type="NCBI Taxonomy" id="412755"/>
    <lineage>
        <taxon>unclassified sequences</taxon>
        <taxon>metagenomes</taxon>
        <taxon>ecological metagenomes</taxon>
    </lineage>
</organism>
<dbReference type="EMBL" id="LAZR01024729">
    <property type="protein sequence ID" value="KKL74192.1"/>
    <property type="molecule type" value="Genomic_DNA"/>
</dbReference>
<name>A0A0F9HGE7_9ZZZZ</name>